<keyword evidence="2" id="KW-1185">Reference proteome</keyword>
<dbReference type="Proteomes" id="UP001239111">
    <property type="component" value="Chromosome 1"/>
</dbReference>
<name>A0ACC2PI10_9HYME</name>
<evidence type="ECO:0000313" key="2">
    <source>
        <dbReference type="Proteomes" id="UP001239111"/>
    </source>
</evidence>
<organism evidence="1 2">
    <name type="scientific">Eretmocerus hayati</name>
    <dbReference type="NCBI Taxonomy" id="131215"/>
    <lineage>
        <taxon>Eukaryota</taxon>
        <taxon>Metazoa</taxon>
        <taxon>Ecdysozoa</taxon>
        <taxon>Arthropoda</taxon>
        <taxon>Hexapoda</taxon>
        <taxon>Insecta</taxon>
        <taxon>Pterygota</taxon>
        <taxon>Neoptera</taxon>
        <taxon>Endopterygota</taxon>
        <taxon>Hymenoptera</taxon>
        <taxon>Apocrita</taxon>
        <taxon>Proctotrupomorpha</taxon>
        <taxon>Chalcidoidea</taxon>
        <taxon>Aphelinidae</taxon>
        <taxon>Aphelininae</taxon>
        <taxon>Eretmocerus</taxon>
    </lineage>
</organism>
<protein>
    <submittedName>
        <fullName evidence="1">Uncharacterized protein</fullName>
    </submittedName>
</protein>
<accession>A0ACC2PI10</accession>
<comment type="caution">
    <text evidence="1">The sequence shown here is derived from an EMBL/GenBank/DDBJ whole genome shotgun (WGS) entry which is preliminary data.</text>
</comment>
<dbReference type="EMBL" id="CM056741">
    <property type="protein sequence ID" value="KAJ8683002.1"/>
    <property type="molecule type" value="Genomic_DNA"/>
</dbReference>
<evidence type="ECO:0000313" key="1">
    <source>
        <dbReference type="EMBL" id="KAJ8683002.1"/>
    </source>
</evidence>
<gene>
    <name evidence="1" type="ORF">QAD02_018794</name>
</gene>
<sequence>MIRKRNISIKAVRVLDAFPKIPDDYKNKSAVGGTFSLASIIIIVYLTYAETVYFLDSKLRFKFEPDTDYDSQLQMNVDITVAMPCDSIGADVLDSTSKNLLTMDTLHEEDTWWELDQDQRTHFEALKHMNYYFREEYHAIHELLWKSNQLTFASSDMPQRSHLPKYPPDACRIHGSLNINKVAGNFHVTSGKSLTLPQGHIHISAFMSDRDYNFTHRINKFSFGKSSPGIIHPLEGDEKITSESMMLFQYFIEVVSTDIDILLHKSKTFQYSVKEHQRPIDHDKGSHGVPGIFFKYDTSALKIKVIQERDSIGQFLVKLCATVGCIFVTNGLLNSLVQSLWYLVCCKFLPSDKKEISEKPSPVINENKGMQSVNLMSVSNPLNTLDILPKNS</sequence>
<proteinExistence type="predicted"/>
<reference evidence="1" key="1">
    <citation type="submission" date="2023-04" db="EMBL/GenBank/DDBJ databases">
        <title>A chromosome-level genome assembly of the parasitoid wasp Eretmocerus hayati.</title>
        <authorList>
            <person name="Zhong Y."/>
            <person name="Liu S."/>
            <person name="Liu Y."/>
        </authorList>
    </citation>
    <scope>NUCLEOTIDE SEQUENCE</scope>
    <source>
        <strain evidence="1">ZJU_SS_LIU_2023</strain>
    </source>
</reference>